<organism evidence="2 3">
    <name type="scientific">Mugilogobius chulae</name>
    <name type="common">yellowstripe goby</name>
    <dbReference type="NCBI Taxonomy" id="88201"/>
    <lineage>
        <taxon>Eukaryota</taxon>
        <taxon>Metazoa</taxon>
        <taxon>Chordata</taxon>
        <taxon>Craniata</taxon>
        <taxon>Vertebrata</taxon>
        <taxon>Euteleostomi</taxon>
        <taxon>Actinopterygii</taxon>
        <taxon>Neopterygii</taxon>
        <taxon>Teleostei</taxon>
        <taxon>Neoteleostei</taxon>
        <taxon>Acanthomorphata</taxon>
        <taxon>Gobiaria</taxon>
        <taxon>Gobiiformes</taxon>
        <taxon>Gobioidei</taxon>
        <taxon>Gobiidae</taxon>
        <taxon>Gobionellinae</taxon>
        <taxon>Mugilogobius</taxon>
    </lineage>
</organism>
<feature type="compositionally biased region" description="Polar residues" evidence="1">
    <location>
        <begin position="69"/>
        <end position="78"/>
    </location>
</feature>
<comment type="caution">
    <text evidence="2">The sequence shown here is derived from an EMBL/GenBank/DDBJ whole genome shotgun (WGS) entry which is preliminary data.</text>
</comment>
<sequence>MGTWIAALWPRPSSCTPQPPHAYAQELPGAGLCLGGRAAVKDAISMSESVNAESRGAGTSIDPIAFDQRSLQSISSPGRRSPALPRGTGSSWGSRRSSWNSLGRAPSLKRRDTSGERESLLSGEGEGAGEENVEEDTADNNTDYDLLLLRSCRLLRCALHRD</sequence>
<dbReference type="Proteomes" id="UP001460270">
    <property type="component" value="Unassembled WGS sequence"/>
</dbReference>
<feature type="region of interest" description="Disordered" evidence="1">
    <location>
        <begin position="50"/>
        <end position="138"/>
    </location>
</feature>
<protein>
    <submittedName>
        <fullName evidence="2">Uncharacterized protein</fullName>
    </submittedName>
</protein>
<evidence type="ECO:0000313" key="3">
    <source>
        <dbReference type="Proteomes" id="UP001460270"/>
    </source>
</evidence>
<evidence type="ECO:0000313" key="2">
    <source>
        <dbReference type="EMBL" id="KAK7939672.1"/>
    </source>
</evidence>
<evidence type="ECO:0000256" key="1">
    <source>
        <dbReference type="SAM" id="MobiDB-lite"/>
    </source>
</evidence>
<accession>A0AAW0Q626</accession>
<feature type="compositionally biased region" description="Low complexity" evidence="1">
    <location>
        <begin position="86"/>
        <end position="104"/>
    </location>
</feature>
<reference evidence="3" key="1">
    <citation type="submission" date="2024-04" db="EMBL/GenBank/DDBJ databases">
        <title>Salinicola lusitanus LLJ914,a marine bacterium isolated from the Okinawa Trough.</title>
        <authorList>
            <person name="Li J."/>
        </authorList>
    </citation>
    <scope>NUCLEOTIDE SEQUENCE [LARGE SCALE GENOMIC DNA]</scope>
</reference>
<feature type="compositionally biased region" description="Acidic residues" evidence="1">
    <location>
        <begin position="127"/>
        <end position="138"/>
    </location>
</feature>
<proteinExistence type="predicted"/>
<dbReference type="AlphaFoldDB" id="A0AAW0Q626"/>
<feature type="compositionally biased region" description="Basic and acidic residues" evidence="1">
    <location>
        <begin position="109"/>
        <end position="119"/>
    </location>
</feature>
<dbReference type="EMBL" id="JBBPFD010000002">
    <property type="protein sequence ID" value="KAK7939672.1"/>
    <property type="molecule type" value="Genomic_DNA"/>
</dbReference>
<name>A0AAW0Q626_9GOBI</name>
<keyword evidence="3" id="KW-1185">Reference proteome</keyword>
<gene>
    <name evidence="2" type="ORF">WMY93_002998</name>
</gene>